<feature type="compositionally biased region" description="Low complexity" evidence="4">
    <location>
        <begin position="196"/>
        <end position="215"/>
    </location>
</feature>
<dbReference type="InterPro" id="IPR022755">
    <property type="entry name" value="Znf_C2H2_jaz"/>
</dbReference>
<feature type="compositionally biased region" description="Polar residues" evidence="4">
    <location>
        <begin position="1"/>
        <end position="35"/>
    </location>
</feature>
<keyword evidence="2" id="KW-0863">Zinc-finger</keyword>
<dbReference type="SMART" id="SM00355">
    <property type="entry name" value="ZnF_C2H2"/>
    <property type="match status" value="2"/>
</dbReference>
<dbReference type="PANTHER" id="PTHR15491:SF9">
    <property type="entry name" value="CIP1-INTERACTING ZINC FINGER PROTEIN"/>
    <property type="match status" value="1"/>
</dbReference>
<dbReference type="PANTHER" id="PTHR15491">
    <property type="match status" value="1"/>
</dbReference>
<dbReference type="Pfam" id="PF23330">
    <property type="entry name" value="zf-C2H2_14"/>
    <property type="match status" value="1"/>
</dbReference>
<dbReference type="GO" id="GO:0003676">
    <property type="term" value="F:nucleic acid binding"/>
    <property type="evidence" value="ECO:0007669"/>
    <property type="project" value="InterPro"/>
</dbReference>
<dbReference type="Ensembl" id="ENSEAST00005032572.1">
    <property type="protein sequence ID" value="ENSEASP00005029972.1"/>
    <property type="gene ID" value="ENSEASG00005020348.1"/>
</dbReference>
<keyword evidence="1" id="KW-0479">Metal-binding</keyword>
<feature type="region of interest" description="Disordered" evidence="4">
    <location>
        <begin position="1"/>
        <end position="144"/>
    </location>
</feature>
<dbReference type="GO" id="GO:0008270">
    <property type="term" value="F:zinc ion binding"/>
    <property type="evidence" value="ECO:0007669"/>
    <property type="project" value="UniProtKB-KW"/>
</dbReference>
<feature type="region of interest" description="Disordered" evidence="4">
    <location>
        <begin position="271"/>
        <end position="298"/>
    </location>
</feature>
<feature type="domain" description="C2H2-type" evidence="5">
    <location>
        <begin position="459"/>
        <end position="481"/>
    </location>
</feature>
<dbReference type="Gene3D" id="3.30.160.60">
    <property type="entry name" value="Classic Zinc Finger"/>
    <property type="match status" value="2"/>
</dbReference>
<feature type="region of interest" description="Disordered" evidence="4">
    <location>
        <begin position="608"/>
        <end position="650"/>
    </location>
</feature>
<feature type="compositionally biased region" description="Polar residues" evidence="4">
    <location>
        <begin position="618"/>
        <end position="630"/>
    </location>
</feature>
<feature type="compositionally biased region" description="Low complexity" evidence="4">
    <location>
        <begin position="227"/>
        <end position="245"/>
    </location>
</feature>
<dbReference type="Pfam" id="PF12171">
    <property type="entry name" value="zf-C2H2_jaz"/>
    <property type="match status" value="1"/>
</dbReference>
<evidence type="ECO:0000256" key="4">
    <source>
        <dbReference type="SAM" id="MobiDB-lite"/>
    </source>
</evidence>
<dbReference type="SUPFAM" id="SSF57667">
    <property type="entry name" value="beta-beta-alpha zinc fingers"/>
    <property type="match status" value="2"/>
</dbReference>
<dbReference type="InterPro" id="IPR026811">
    <property type="entry name" value="CIZ1"/>
</dbReference>
<feature type="region of interest" description="Disordered" evidence="4">
    <location>
        <begin position="196"/>
        <end position="249"/>
    </location>
</feature>
<dbReference type="PROSITE" id="PS00028">
    <property type="entry name" value="ZINC_FINGER_C2H2_1"/>
    <property type="match status" value="1"/>
</dbReference>
<proteinExistence type="predicted"/>
<dbReference type="InterPro" id="IPR003604">
    <property type="entry name" value="Matrin/U1-like-C_Znf_C2H2"/>
</dbReference>
<sequence length="650" mass="71608">INPSQLNLSGRTPQKQARTPSSTTPNRKDSSSQTMPVEDKSDPPEGSEEATEPQTDTPEDQDTSPSPDGITKEKGTPAPEPESCEASEPPAKRSKSSEGPTEKGPPGQLQAKVQPQARMTAPKQTQTPELLPEPQEARVQPRFQPRVLQIQAQVQPQTQLQMPPVDVQVQPKLQKQAQTQTSPEHLVLQQVQLKLQKQAEPQKQVQPQMQVQPLEQPREQPPMQLPVQPLDQTQGQPQTQSQVSLPASEQTPVLVHSTVLETPPDTVEARAGLEEASPEPAGAQVSMEESQEELTSGLDVGECEKRAREMLGMWGAGGSLKVTILQSSDSRAFSTVSLAPGPRSGDSTSAAPAAASAPSKQALQFFCYICKANCSSQQEFQDHMSGAQHQQRLGEIQHMSQACLLSLLPVPRDVLEREDEEPPPRRWCNTCQVYYVGDLIQHRRTQDHKIAKQSLRPFCTICNRYFKTPRKFVEHVKSQGHKDKVKELKMLEKEIAGQDEDHFITVDAVGCFEGDEEEEDDDDEEEEEIEVEEEFCKQVLGRGVCGRQAGLQAWEGLRPTSQGQRGSPCLTCALCVQKYKKAKNPSPTSRPVSRRCAINARNALTALFTSGGRPPSQPSAQDTAKTSSKVTARPPLPQPPLPRRSTRLKT</sequence>
<dbReference type="AlphaFoldDB" id="A0A8C4MNP2"/>
<reference evidence="6" key="1">
    <citation type="submission" date="2023-03" db="UniProtKB">
        <authorList>
            <consortium name="Ensembl"/>
        </authorList>
    </citation>
    <scope>IDENTIFICATION</scope>
</reference>
<dbReference type="InterPro" id="IPR056345">
    <property type="entry name" value="Znf-C2H2_CIZ1"/>
</dbReference>
<feature type="compositionally biased region" description="Acidic residues" evidence="4">
    <location>
        <begin position="45"/>
        <end position="62"/>
    </location>
</feature>
<dbReference type="SMART" id="SM00451">
    <property type="entry name" value="ZnF_U1"/>
    <property type="match status" value="2"/>
</dbReference>
<evidence type="ECO:0000256" key="1">
    <source>
        <dbReference type="ARBA" id="ARBA00022723"/>
    </source>
</evidence>
<evidence type="ECO:0000259" key="5">
    <source>
        <dbReference type="PROSITE" id="PS00028"/>
    </source>
</evidence>
<name>A0A8C4MNP2_EQUAS</name>
<evidence type="ECO:0000313" key="6">
    <source>
        <dbReference type="Ensembl" id="ENSEASP00005029972.1"/>
    </source>
</evidence>
<organism evidence="6">
    <name type="scientific">Equus asinus asinus</name>
    <dbReference type="NCBI Taxonomy" id="83772"/>
    <lineage>
        <taxon>Eukaryota</taxon>
        <taxon>Metazoa</taxon>
        <taxon>Chordata</taxon>
        <taxon>Craniata</taxon>
        <taxon>Vertebrata</taxon>
        <taxon>Euteleostomi</taxon>
        <taxon>Mammalia</taxon>
        <taxon>Eutheria</taxon>
        <taxon>Laurasiatheria</taxon>
        <taxon>Perissodactyla</taxon>
        <taxon>Equidae</taxon>
        <taxon>Equus</taxon>
    </lineage>
</organism>
<dbReference type="InterPro" id="IPR036236">
    <property type="entry name" value="Znf_C2H2_sf"/>
</dbReference>
<accession>A0A8C4MNP2</accession>
<keyword evidence="3" id="KW-0862">Zinc</keyword>
<gene>
    <name evidence="6" type="primary">CIZ1</name>
</gene>
<protein>
    <submittedName>
        <fullName evidence="6">CDKN1A interacting zinc finger protein 1</fullName>
    </submittedName>
</protein>
<evidence type="ECO:0000256" key="2">
    <source>
        <dbReference type="ARBA" id="ARBA00022771"/>
    </source>
</evidence>
<dbReference type="GO" id="GO:0005634">
    <property type="term" value="C:nucleus"/>
    <property type="evidence" value="ECO:0007669"/>
    <property type="project" value="TreeGrafter"/>
</dbReference>
<dbReference type="InterPro" id="IPR013087">
    <property type="entry name" value="Znf_C2H2_type"/>
</dbReference>
<evidence type="ECO:0000256" key="3">
    <source>
        <dbReference type="ARBA" id="ARBA00022833"/>
    </source>
</evidence>